<dbReference type="PANTHER" id="PTHR35532:SF5">
    <property type="entry name" value="CARBOHYDRATE-BINDING DOMAIN-CONTAINING PROTEIN"/>
    <property type="match status" value="1"/>
</dbReference>
<dbReference type="PANTHER" id="PTHR35532">
    <property type="entry name" value="SIMILAR TO POLYHYDROXYALKANOATE DEPOLYMERASE"/>
    <property type="match status" value="1"/>
</dbReference>
<dbReference type="Pfam" id="PF06452">
    <property type="entry name" value="CBM9_1"/>
    <property type="match status" value="1"/>
</dbReference>
<dbReference type="AlphaFoldDB" id="A0A2K9PSP1"/>
<dbReference type="RefSeq" id="WP_102756728.1">
    <property type="nucleotide sequence ID" value="NZ_CP025791.1"/>
</dbReference>
<dbReference type="KEGG" id="fek:C1H87_15725"/>
<proteinExistence type="predicted"/>
<keyword evidence="3" id="KW-1185">Reference proteome</keyword>
<organism evidence="2 3">
    <name type="scientific">Flavivirga eckloniae</name>
    <dbReference type="NCBI Taxonomy" id="1803846"/>
    <lineage>
        <taxon>Bacteria</taxon>
        <taxon>Pseudomonadati</taxon>
        <taxon>Bacteroidota</taxon>
        <taxon>Flavobacteriia</taxon>
        <taxon>Flavobacteriales</taxon>
        <taxon>Flavobacteriaceae</taxon>
        <taxon>Flavivirga</taxon>
    </lineage>
</organism>
<dbReference type="CDD" id="cd09620">
    <property type="entry name" value="CBM9_like_3"/>
    <property type="match status" value="1"/>
</dbReference>
<dbReference type="Proteomes" id="UP000235826">
    <property type="component" value="Chromosome"/>
</dbReference>
<evidence type="ECO:0000313" key="2">
    <source>
        <dbReference type="EMBL" id="AUP80076.1"/>
    </source>
</evidence>
<evidence type="ECO:0000313" key="3">
    <source>
        <dbReference type="Proteomes" id="UP000235826"/>
    </source>
</evidence>
<dbReference type="GO" id="GO:0030246">
    <property type="term" value="F:carbohydrate binding"/>
    <property type="evidence" value="ECO:0007669"/>
    <property type="project" value="InterPro"/>
</dbReference>
<feature type="domain" description="Carbohydrate-binding" evidence="1">
    <location>
        <begin position="53"/>
        <end position="202"/>
    </location>
</feature>
<evidence type="ECO:0000259" key="1">
    <source>
        <dbReference type="Pfam" id="PF06452"/>
    </source>
</evidence>
<gene>
    <name evidence="2" type="ORF">C1H87_15725</name>
</gene>
<dbReference type="EMBL" id="CP025791">
    <property type="protein sequence ID" value="AUP80076.1"/>
    <property type="molecule type" value="Genomic_DNA"/>
</dbReference>
<protein>
    <submittedName>
        <fullName evidence="2">Carbohydrate-binding family 9-like protein</fullName>
    </submittedName>
</protein>
<accession>A0A2K9PSP1</accession>
<dbReference type="SUPFAM" id="SSF49344">
    <property type="entry name" value="CBD9-like"/>
    <property type="match status" value="1"/>
</dbReference>
<dbReference type="InterPro" id="IPR010502">
    <property type="entry name" value="Carb-bd_dom_fam9"/>
</dbReference>
<dbReference type="OrthoDB" id="9786766at2"/>
<reference evidence="2 3" key="1">
    <citation type="submission" date="2018-01" db="EMBL/GenBank/DDBJ databases">
        <title>Complete genome sequence of Flavivirga eckloniae ECD14 isolated from seaweed Ecklonia cava.</title>
        <authorList>
            <person name="Lee J.H."/>
            <person name="Baik K.S."/>
            <person name="Seong C.N."/>
        </authorList>
    </citation>
    <scope>NUCLEOTIDE SEQUENCE [LARGE SCALE GENOMIC DNA]</scope>
    <source>
        <strain evidence="2 3">ECD14</strain>
    </source>
</reference>
<dbReference type="Gene3D" id="2.60.40.1190">
    <property type="match status" value="1"/>
</dbReference>
<dbReference type="GO" id="GO:0004553">
    <property type="term" value="F:hydrolase activity, hydrolyzing O-glycosyl compounds"/>
    <property type="evidence" value="ECO:0007669"/>
    <property type="project" value="InterPro"/>
</dbReference>
<name>A0A2K9PSP1_9FLAO</name>
<sequence>MESLNLISSFIYKKNRDFISLIFLLFTVSILAQSKIDTPKTYIANYTEETITVDGLGNEKSWQKAPYSDLFIDIEGVKKPTYNTRFKMLWDNSNVYFFAEMEEPHVWGNLKQRDTIVYYNNDFEIFIDPDGDAHNYYEVEINALNTIWDLFLTKPYRDGAVVLNDWDVNGLQSAVQINGTLNNPNDTDKGWTLEIAIPLNVFKASYHENTNPKGRFWRVNFSRVNWDFQLENTTYQRKKNADGTFKREYNWVWSPQGVIAMHQPETWGYVYFSNKRAGEQDAFQIPKDEYIKWFLFKLHNDLKAKKITGEAVETATIILNHSLTPTYQNHETGYNIWIDSPFSTKRIILNQEGKILIKKIK</sequence>
<dbReference type="GO" id="GO:0016052">
    <property type="term" value="P:carbohydrate catabolic process"/>
    <property type="evidence" value="ECO:0007669"/>
    <property type="project" value="InterPro"/>
</dbReference>